<feature type="transmembrane region" description="Helical" evidence="8">
    <location>
        <begin position="244"/>
        <end position="262"/>
    </location>
</feature>
<keyword evidence="6 8" id="KW-1133">Transmembrane helix</keyword>
<keyword evidence="7 8" id="KW-0472">Membrane</keyword>
<dbReference type="STRING" id="64971.SAMN05421831_102300"/>
<evidence type="ECO:0000256" key="6">
    <source>
        <dbReference type="ARBA" id="ARBA00022989"/>
    </source>
</evidence>
<evidence type="ECO:0000259" key="9">
    <source>
        <dbReference type="PROSITE" id="PS50850"/>
    </source>
</evidence>
<dbReference type="Proteomes" id="UP000242999">
    <property type="component" value="Unassembled WGS sequence"/>
</dbReference>
<feature type="transmembrane region" description="Helical" evidence="8">
    <location>
        <begin position="300"/>
        <end position="322"/>
    </location>
</feature>
<feature type="transmembrane region" description="Helical" evidence="8">
    <location>
        <begin position="98"/>
        <end position="120"/>
    </location>
</feature>
<dbReference type="Gene3D" id="1.20.1250.20">
    <property type="entry name" value="MFS general substrate transporter like domains"/>
    <property type="match status" value="1"/>
</dbReference>
<accession>A0A1H6QXU9</accession>
<feature type="domain" description="Major facilitator superfamily (MFS) profile" evidence="9">
    <location>
        <begin position="7"/>
        <end position="387"/>
    </location>
</feature>
<comment type="subcellular location">
    <subcellularLocation>
        <location evidence="1">Cell membrane</location>
        <topology evidence="1">Multi-pass membrane protein</topology>
    </subcellularLocation>
</comment>
<dbReference type="AlphaFoldDB" id="A0A1H6QXU9"/>
<evidence type="ECO:0000313" key="10">
    <source>
        <dbReference type="EMBL" id="SEI48439.1"/>
    </source>
</evidence>
<dbReference type="InterPro" id="IPR011701">
    <property type="entry name" value="MFS"/>
</dbReference>
<feature type="transmembrane region" description="Helical" evidence="8">
    <location>
        <begin position="274"/>
        <end position="294"/>
    </location>
</feature>
<protein>
    <submittedName>
        <fullName evidence="10">MFS transporter, YNFM family, putative membrane transport protein</fullName>
    </submittedName>
</protein>
<organism evidence="10 11">
    <name type="scientific">Allopseudospirillum japonicum</name>
    <dbReference type="NCBI Taxonomy" id="64971"/>
    <lineage>
        <taxon>Bacteria</taxon>
        <taxon>Pseudomonadati</taxon>
        <taxon>Pseudomonadota</taxon>
        <taxon>Gammaproteobacteria</taxon>
        <taxon>Oceanospirillales</taxon>
        <taxon>Oceanospirillaceae</taxon>
        <taxon>Allopseudospirillum</taxon>
    </lineage>
</organism>
<proteinExistence type="inferred from homology"/>
<feature type="transmembrane region" description="Helical" evidence="8">
    <location>
        <begin position="162"/>
        <end position="182"/>
    </location>
</feature>
<feature type="transmembrane region" description="Helical" evidence="8">
    <location>
        <begin position="334"/>
        <end position="354"/>
    </location>
</feature>
<dbReference type="InterPro" id="IPR036259">
    <property type="entry name" value="MFS_trans_sf"/>
</dbReference>
<evidence type="ECO:0000256" key="1">
    <source>
        <dbReference type="ARBA" id="ARBA00004651"/>
    </source>
</evidence>
<evidence type="ECO:0000256" key="7">
    <source>
        <dbReference type="ARBA" id="ARBA00023136"/>
    </source>
</evidence>
<feature type="transmembrane region" description="Helical" evidence="8">
    <location>
        <begin position="73"/>
        <end position="92"/>
    </location>
</feature>
<keyword evidence="5 8" id="KW-0812">Transmembrane</keyword>
<evidence type="ECO:0000256" key="8">
    <source>
        <dbReference type="SAM" id="Phobius"/>
    </source>
</evidence>
<dbReference type="GO" id="GO:0005886">
    <property type="term" value="C:plasma membrane"/>
    <property type="evidence" value="ECO:0007669"/>
    <property type="project" value="UniProtKB-SubCell"/>
</dbReference>
<dbReference type="InterPro" id="IPR020846">
    <property type="entry name" value="MFS_dom"/>
</dbReference>
<comment type="similarity">
    <text evidence="2">Belongs to the major facilitator superfamily.</text>
</comment>
<feature type="transmembrane region" description="Helical" evidence="8">
    <location>
        <begin position="213"/>
        <end position="232"/>
    </location>
</feature>
<dbReference type="RefSeq" id="WP_093308634.1">
    <property type="nucleotide sequence ID" value="NZ_FNYH01000002.1"/>
</dbReference>
<dbReference type="PROSITE" id="PS50850">
    <property type="entry name" value="MFS"/>
    <property type="match status" value="1"/>
</dbReference>
<feature type="transmembrane region" description="Helical" evidence="8">
    <location>
        <begin position="7"/>
        <end position="25"/>
    </location>
</feature>
<name>A0A1H6QXU9_9GAMM</name>
<dbReference type="PANTHER" id="PTHR43271:SF1">
    <property type="entry name" value="INNER MEMBRANE TRANSPORT PROTEIN YNFM"/>
    <property type="match status" value="1"/>
</dbReference>
<dbReference type="SUPFAM" id="SSF103473">
    <property type="entry name" value="MFS general substrate transporter"/>
    <property type="match status" value="1"/>
</dbReference>
<gene>
    <name evidence="10" type="ORF">SAMN05421831_102300</name>
</gene>
<feature type="transmembrane region" description="Helical" evidence="8">
    <location>
        <begin position="127"/>
        <end position="150"/>
    </location>
</feature>
<reference evidence="11" key="1">
    <citation type="submission" date="2016-10" db="EMBL/GenBank/DDBJ databases">
        <authorList>
            <person name="Varghese N."/>
            <person name="Submissions S."/>
        </authorList>
    </citation>
    <scope>NUCLEOTIDE SEQUENCE [LARGE SCALE GENOMIC DNA]</scope>
    <source>
        <strain evidence="11">DSM 7165</strain>
    </source>
</reference>
<dbReference type="EMBL" id="FNYH01000002">
    <property type="protein sequence ID" value="SEI48439.1"/>
    <property type="molecule type" value="Genomic_DNA"/>
</dbReference>
<dbReference type="Pfam" id="PF07690">
    <property type="entry name" value="MFS_1"/>
    <property type="match status" value="1"/>
</dbReference>
<evidence type="ECO:0000313" key="11">
    <source>
        <dbReference type="Proteomes" id="UP000242999"/>
    </source>
</evidence>
<evidence type="ECO:0000256" key="3">
    <source>
        <dbReference type="ARBA" id="ARBA00022448"/>
    </source>
</evidence>
<feature type="transmembrane region" description="Helical" evidence="8">
    <location>
        <begin position="360"/>
        <end position="382"/>
    </location>
</feature>
<dbReference type="PANTHER" id="PTHR43271">
    <property type="entry name" value="BLL2771 PROTEIN"/>
    <property type="match status" value="1"/>
</dbReference>
<evidence type="ECO:0000256" key="4">
    <source>
        <dbReference type="ARBA" id="ARBA00022475"/>
    </source>
</evidence>
<keyword evidence="11" id="KW-1185">Reference proteome</keyword>
<dbReference type="OrthoDB" id="63984at2"/>
<evidence type="ECO:0000256" key="5">
    <source>
        <dbReference type="ARBA" id="ARBA00022692"/>
    </source>
</evidence>
<dbReference type="CDD" id="cd17324">
    <property type="entry name" value="MFS_NepI_like"/>
    <property type="match status" value="1"/>
</dbReference>
<feature type="transmembrane region" description="Helical" evidence="8">
    <location>
        <begin position="45"/>
        <end position="61"/>
    </location>
</feature>
<keyword evidence="4" id="KW-1003">Cell membrane</keyword>
<evidence type="ECO:0000256" key="2">
    <source>
        <dbReference type="ARBA" id="ARBA00008335"/>
    </source>
</evidence>
<sequence>MQASKAFNFAMLCASFLVFANLYALQPMLPVLMQTFDLSPTQASHLMNVSTFTLAVALFIYGPLSDAYGRKPLMLISMLAAIAVTLILPLATSFETLLILRALQGFFLGGLPAIAVAYLAEELAESQFLVAVGLYISGNTLGGLGGRLISGALTDYLQSWQASLWILGGFSLILWMLAYQLLPKSHAFQARPFQIKQSLQDFRQHLARKELSLVYLVGGLNFFIFINLYTYITFVLSKAPYHLSPFWLGLLFVTYLSGTYAASRSGQWAKGRSLPLMMALGISLLLVGTGLTLIPDIKALILGLLINAFGFFLSHSLASAWVSKQAQHARASASALYSVAYYLGASTGGIYLGYFWQAWGWLGVVLAAWAVLAFNLGSTLYLHQQTKRTPTTTNSWLTESKV</sequence>
<keyword evidence="3" id="KW-0813">Transport</keyword>
<dbReference type="GO" id="GO:0022857">
    <property type="term" value="F:transmembrane transporter activity"/>
    <property type="evidence" value="ECO:0007669"/>
    <property type="project" value="InterPro"/>
</dbReference>